<evidence type="ECO:0000256" key="3">
    <source>
        <dbReference type="ARBA" id="ARBA00022989"/>
    </source>
</evidence>
<comment type="subcellular location">
    <subcellularLocation>
        <location evidence="1">Membrane</location>
        <topology evidence="1">Multi-pass membrane protein</topology>
    </subcellularLocation>
</comment>
<feature type="transmembrane region" description="Helical" evidence="5">
    <location>
        <begin position="104"/>
        <end position="130"/>
    </location>
</feature>
<evidence type="ECO:0000313" key="6">
    <source>
        <dbReference type="EMBL" id="KAL2845884.1"/>
    </source>
</evidence>
<dbReference type="InterPro" id="IPR036259">
    <property type="entry name" value="MFS_trans_sf"/>
</dbReference>
<dbReference type="PANTHER" id="PTHR23294">
    <property type="entry name" value="ET TRANSLATION PRODUCT-RELATED"/>
    <property type="match status" value="1"/>
</dbReference>
<keyword evidence="3 5" id="KW-1133">Transmembrane helix</keyword>
<feature type="transmembrane region" description="Helical" evidence="5">
    <location>
        <begin position="269"/>
        <end position="286"/>
    </location>
</feature>
<evidence type="ECO:0000256" key="2">
    <source>
        <dbReference type="ARBA" id="ARBA00022692"/>
    </source>
</evidence>
<organism evidence="6 7">
    <name type="scientific">Aspergillus pseudoustus</name>
    <dbReference type="NCBI Taxonomy" id="1810923"/>
    <lineage>
        <taxon>Eukaryota</taxon>
        <taxon>Fungi</taxon>
        <taxon>Dikarya</taxon>
        <taxon>Ascomycota</taxon>
        <taxon>Pezizomycotina</taxon>
        <taxon>Eurotiomycetes</taxon>
        <taxon>Eurotiomycetidae</taxon>
        <taxon>Eurotiales</taxon>
        <taxon>Aspergillaceae</taxon>
        <taxon>Aspergillus</taxon>
        <taxon>Aspergillus subgen. Nidulantes</taxon>
    </lineage>
</organism>
<dbReference type="EMBL" id="JBFXLU010000068">
    <property type="protein sequence ID" value="KAL2845884.1"/>
    <property type="molecule type" value="Genomic_DNA"/>
</dbReference>
<feature type="transmembrane region" description="Helical" evidence="5">
    <location>
        <begin position="378"/>
        <end position="396"/>
    </location>
</feature>
<keyword evidence="2 5" id="KW-0812">Transmembrane</keyword>
<evidence type="ECO:0000313" key="7">
    <source>
        <dbReference type="Proteomes" id="UP001610446"/>
    </source>
</evidence>
<proteinExistence type="predicted"/>
<dbReference type="InterPro" id="IPR010291">
    <property type="entry name" value="Ion_channel_UNC-93"/>
</dbReference>
<accession>A0ABR4K103</accession>
<keyword evidence="4 5" id="KW-0472">Membrane</keyword>
<feature type="transmembrane region" description="Helical" evidence="5">
    <location>
        <begin position="21"/>
        <end position="40"/>
    </location>
</feature>
<feature type="transmembrane region" description="Helical" evidence="5">
    <location>
        <begin position="142"/>
        <end position="165"/>
    </location>
</feature>
<dbReference type="InterPro" id="IPR051617">
    <property type="entry name" value="UNC-93-like_regulator"/>
</dbReference>
<feature type="transmembrane region" description="Helical" evidence="5">
    <location>
        <begin position="298"/>
        <end position="320"/>
    </location>
</feature>
<comment type="caution">
    <text evidence="6">The sequence shown here is derived from an EMBL/GenBank/DDBJ whole genome shotgun (WGS) entry which is preliminary data.</text>
</comment>
<evidence type="ECO:0000256" key="1">
    <source>
        <dbReference type="ARBA" id="ARBA00004141"/>
    </source>
</evidence>
<dbReference type="Gene3D" id="1.20.1250.20">
    <property type="entry name" value="MFS general substrate transporter like domains"/>
    <property type="match status" value="1"/>
</dbReference>
<sequence length="484" mass="52860">MGKLRSKLRLSRPWVQNFISGTVLLLTVGIYLAVIGLGAGGGKASSAEVSTATYTTLYAVFAVSGFFGGSIMNTIGPRWTMTIGAFGYPFYVSGLWYYDARGQAWYPLLGGVVIGVCAGLLWTVSGFIQFAYAEEQYKGSYIAWQLFLLSLGSAIGALVAFGINIHDTSPNGVPTSVYLVFIIIMASAMLLAFTTIVSPADVRRDDGTHLALFTAPDFKSEVKGCFELLKDWRILLLIVPMAATEMSQSLIPTLSAYAFNLRTRSLNSVIYWAVQIPSTFLYGTILDNARFRRRARGLMALSIALIIVIANWGLVLGLQLQYNLKRDQPSPQWDWTDPVYSKFVVMVLLAGISLAIDQMAVMWILGAFSNEPRLLARYGGFFKAMLSAGLCIAFGLEAGSVSYVAQTAVQGLGMILSFPVLFYLVLRCVSDTNYFAEEGVIPPQSVGLGEKFSNAINDPQNRVSEKADGIETPQVVEHEEQVIM</sequence>
<dbReference type="Proteomes" id="UP001610446">
    <property type="component" value="Unassembled WGS sequence"/>
</dbReference>
<feature type="transmembrane region" description="Helical" evidence="5">
    <location>
        <begin position="340"/>
        <end position="366"/>
    </location>
</feature>
<name>A0ABR4K103_9EURO</name>
<dbReference type="Pfam" id="PF05978">
    <property type="entry name" value="UNC-93"/>
    <property type="match status" value="1"/>
</dbReference>
<feature type="transmembrane region" description="Helical" evidence="5">
    <location>
        <begin position="52"/>
        <end position="72"/>
    </location>
</feature>
<reference evidence="6 7" key="1">
    <citation type="submission" date="2024-07" db="EMBL/GenBank/DDBJ databases">
        <title>Section-level genome sequencing and comparative genomics of Aspergillus sections Usti and Cavernicolus.</title>
        <authorList>
            <consortium name="Lawrence Berkeley National Laboratory"/>
            <person name="Nybo J.L."/>
            <person name="Vesth T.C."/>
            <person name="Theobald S."/>
            <person name="Frisvad J.C."/>
            <person name="Larsen T.O."/>
            <person name="Kjaerboelling I."/>
            <person name="Rothschild-Mancinelli K."/>
            <person name="Lyhne E.K."/>
            <person name="Kogle M.E."/>
            <person name="Barry K."/>
            <person name="Clum A."/>
            <person name="Na H."/>
            <person name="Ledsgaard L."/>
            <person name="Lin J."/>
            <person name="Lipzen A."/>
            <person name="Kuo A."/>
            <person name="Riley R."/>
            <person name="Mondo S."/>
            <person name="Labutti K."/>
            <person name="Haridas S."/>
            <person name="Pangalinan J."/>
            <person name="Salamov A.A."/>
            <person name="Simmons B.A."/>
            <person name="Magnuson J.K."/>
            <person name="Chen J."/>
            <person name="Drula E."/>
            <person name="Henrissat B."/>
            <person name="Wiebenga A."/>
            <person name="Lubbers R.J."/>
            <person name="Gomes A.C."/>
            <person name="Makela M.R."/>
            <person name="Stajich J."/>
            <person name="Grigoriev I.V."/>
            <person name="Mortensen U.H."/>
            <person name="De Vries R.P."/>
            <person name="Baker S.E."/>
            <person name="Andersen M.R."/>
        </authorList>
    </citation>
    <scope>NUCLEOTIDE SEQUENCE [LARGE SCALE GENOMIC DNA]</scope>
    <source>
        <strain evidence="6 7">CBS 123904</strain>
    </source>
</reference>
<keyword evidence="7" id="KW-1185">Reference proteome</keyword>
<evidence type="ECO:0000256" key="5">
    <source>
        <dbReference type="SAM" id="Phobius"/>
    </source>
</evidence>
<feature type="transmembrane region" description="Helical" evidence="5">
    <location>
        <begin position="79"/>
        <end position="98"/>
    </location>
</feature>
<gene>
    <name evidence="6" type="ORF">BJY01DRAFT_213814</name>
</gene>
<feature type="transmembrane region" description="Helical" evidence="5">
    <location>
        <begin position="177"/>
        <end position="197"/>
    </location>
</feature>
<dbReference type="PANTHER" id="PTHR23294:SF59">
    <property type="entry name" value="UNC93-LIKE PROTEIN C922.05C"/>
    <property type="match status" value="1"/>
</dbReference>
<evidence type="ECO:0000256" key="4">
    <source>
        <dbReference type="ARBA" id="ARBA00023136"/>
    </source>
</evidence>
<dbReference type="SUPFAM" id="SSF103473">
    <property type="entry name" value="MFS general substrate transporter"/>
    <property type="match status" value="1"/>
</dbReference>
<feature type="transmembrane region" description="Helical" evidence="5">
    <location>
        <begin position="408"/>
        <end position="426"/>
    </location>
</feature>
<protein>
    <submittedName>
        <fullName evidence="6">MFS general substrate transporter</fullName>
    </submittedName>
</protein>